<dbReference type="AlphaFoldDB" id="A0A6A3A938"/>
<proteinExistence type="predicted"/>
<sequence length="345" mass="37925">MAEEFRGGICGEAWWNSSKTMFAGCSSPCSTDMGSFGWTADAADIKAMSSYDEFKDNLLSSWELSKDDERSVSCKSILQGIDASQTQKGCSPRSYANPGEDSSITTFKPIDQDFSLEQQILISVTSSGNSTETCQFPMDSVSYGYGYPSTLLQTSFHSHPQTQSQQQSLFYDNRSTTSAAATYVTESSPSWPKLAPLLTSSLPKQQPNSCNNAPFWNASATGVNDVKACFYHHSCNLSFFYKHLKKKLIAPVLQTRLIQKKLGTRAIEYIKFLHGQVDALSTPYMKQAAAPTQQQQSSGGPEGTKRDLRSLGLCLVPVSGTFPVVNEATVDFWTPTFGGTFRYME</sequence>
<organism evidence="2 3">
    <name type="scientific">Hibiscus syriacus</name>
    <name type="common">Rose of Sharon</name>
    <dbReference type="NCBI Taxonomy" id="106335"/>
    <lineage>
        <taxon>Eukaryota</taxon>
        <taxon>Viridiplantae</taxon>
        <taxon>Streptophyta</taxon>
        <taxon>Embryophyta</taxon>
        <taxon>Tracheophyta</taxon>
        <taxon>Spermatophyta</taxon>
        <taxon>Magnoliopsida</taxon>
        <taxon>eudicotyledons</taxon>
        <taxon>Gunneridae</taxon>
        <taxon>Pentapetalae</taxon>
        <taxon>rosids</taxon>
        <taxon>malvids</taxon>
        <taxon>Malvales</taxon>
        <taxon>Malvaceae</taxon>
        <taxon>Malvoideae</taxon>
        <taxon>Hibiscus</taxon>
    </lineage>
</organism>
<feature type="region of interest" description="Disordered" evidence="1">
    <location>
        <begin position="286"/>
        <end position="305"/>
    </location>
</feature>
<protein>
    <submittedName>
        <fullName evidence="2">Uncharacterized protein</fullName>
    </submittedName>
</protein>
<keyword evidence="3" id="KW-1185">Reference proteome</keyword>
<evidence type="ECO:0000313" key="3">
    <source>
        <dbReference type="Proteomes" id="UP000436088"/>
    </source>
</evidence>
<accession>A0A6A3A938</accession>
<feature type="compositionally biased region" description="Low complexity" evidence="1">
    <location>
        <begin position="287"/>
        <end position="299"/>
    </location>
</feature>
<reference evidence="2" key="1">
    <citation type="submission" date="2019-09" db="EMBL/GenBank/DDBJ databases">
        <title>Draft genome information of white flower Hibiscus syriacus.</title>
        <authorList>
            <person name="Kim Y.-M."/>
        </authorList>
    </citation>
    <scope>NUCLEOTIDE SEQUENCE [LARGE SCALE GENOMIC DNA]</scope>
    <source>
        <strain evidence="2">YM2019G1</strain>
    </source>
</reference>
<dbReference type="Proteomes" id="UP000436088">
    <property type="component" value="Unassembled WGS sequence"/>
</dbReference>
<evidence type="ECO:0000313" key="2">
    <source>
        <dbReference type="EMBL" id="KAE8700486.1"/>
    </source>
</evidence>
<name>A0A6A3A938_HIBSY</name>
<gene>
    <name evidence="2" type="ORF">F3Y22_tig00110556pilonHSYRG00096</name>
</gene>
<dbReference type="EMBL" id="VEPZ02001028">
    <property type="protein sequence ID" value="KAE8700486.1"/>
    <property type="molecule type" value="Genomic_DNA"/>
</dbReference>
<evidence type="ECO:0000256" key="1">
    <source>
        <dbReference type="SAM" id="MobiDB-lite"/>
    </source>
</evidence>
<comment type="caution">
    <text evidence="2">The sequence shown here is derived from an EMBL/GenBank/DDBJ whole genome shotgun (WGS) entry which is preliminary data.</text>
</comment>